<dbReference type="OrthoDB" id="3063971at2759"/>
<organism evidence="2 3">
    <name type="scientific">Fistulina hepatica ATCC 64428</name>
    <dbReference type="NCBI Taxonomy" id="1128425"/>
    <lineage>
        <taxon>Eukaryota</taxon>
        <taxon>Fungi</taxon>
        <taxon>Dikarya</taxon>
        <taxon>Basidiomycota</taxon>
        <taxon>Agaricomycotina</taxon>
        <taxon>Agaricomycetes</taxon>
        <taxon>Agaricomycetidae</taxon>
        <taxon>Agaricales</taxon>
        <taxon>Fistulinaceae</taxon>
        <taxon>Fistulina</taxon>
    </lineage>
</organism>
<accession>A0A0D7AM73</accession>
<evidence type="ECO:0000313" key="2">
    <source>
        <dbReference type="EMBL" id="KIY51878.1"/>
    </source>
</evidence>
<dbReference type="InterPro" id="IPR001810">
    <property type="entry name" value="F-box_dom"/>
</dbReference>
<gene>
    <name evidence="2" type="ORF">FISHEDRAFT_56350</name>
</gene>
<dbReference type="Gene3D" id="1.20.1280.50">
    <property type="match status" value="1"/>
</dbReference>
<feature type="domain" description="F-box" evidence="1">
    <location>
        <begin position="59"/>
        <end position="117"/>
    </location>
</feature>
<dbReference type="InterPro" id="IPR032675">
    <property type="entry name" value="LRR_dom_sf"/>
</dbReference>
<protein>
    <recommendedName>
        <fullName evidence="1">F-box domain-containing protein</fullName>
    </recommendedName>
</protein>
<reference evidence="2 3" key="1">
    <citation type="journal article" date="2015" name="Fungal Genet. Biol.">
        <title>Evolution of novel wood decay mechanisms in Agaricales revealed by the genome sequences of Fistulina hepatica and Cylindrobasidium torrendii.</title>
        <authorList>
            <person name="Floudas D."/>
            <person name="Held B.W."/>
            <person name="Riley R."/>
            <person name="Nagy L.G."/>
            <person name="Koehler G."/>
            <person name="Ransdell A.S."/>
            <person name="Younus H."/>
            <person name="Chow J."/>
            <person name="Chiniquy J."/>
            <person name="Lipzen A."/>
            <person name="Tritt A."/>
            <person name="Sun H."/>
            <person name="Haridas S."/>
            <person name="LaButti K."/>
            <person name="Ohm R.A."/>
            <person name="Kues U."/>
            <person name="Blanchette R.A."/>
            <person name="Grigoriev I.V."/>
            <person name="Minto R.E."/>
            <person name="Hibbett D.S."/>
        </authorList>
    </citation>
    <scope>NUCLEOTIDE SEQUENCE [LARGE SCALE GENOMIC DNA]</scope>
    <source>
        <strain evidence="2 3">ATCC 64428</strain>
    </source>
</reference>
<dbReference type="AlphaFoldDB" id="A0A0D7AM73"/>
<keyword evidence="3" id="KW-1185">Reference proteome</keyword>
<name>A0A0D7AM73_9AGAR</name>
<dbReference type="Gene3D" id="3.80.10.10">
    <property type="entry name" value="Ribonuclease Inhibitor"/>
    <property type="match status" value="1"/>
</dbReference>
<proteinExistence type="predicted"/>
<sequence>MPGFYPTLGAYPPAYLDALMHSNPDERATTWNPLVPGYTGTIFDAYTDLRIIEYLSFPHFELNDLPDALIAEIMAWLTIGSVPTASFRITDTPAMLRRVCRRWDAIALRTPEIWASMAVLVSRHLPRDKLLAFLKWHLLLSDTYPLNFSLSSHDGNSEGLESVLELFVAHAERWHTVAFEMHIRDLLSMSRAIKGRLPRLQRLRLDRLQAETDSVLYPFSQSSSVSSMDAFETAPSLRSVELLNEFDPHCVVPLSRSVTNFSFATPDPLSAIAMLKSLPLLETLYLVNGTRQRYGIPNPTKHAVVLPHLKILHLQHLDDGARAILDCISAPSLCKIWFVVDGGVPPLSLVRLLAQAPKLMEVGIWMRKEDFKSSVSVAWILQRFNPGVERLLLQADSLRALEGFLCALKPSQVMIGSSVTGGDMVCCPALKHMQIDSPSAAHDLDVQSLLADVIHARVMHAAAANINKSKNPAASSCLKGVRVTLRAPQNQPYAAVSEELCMAVESVEAHFLNIAMAPPL</sequence>
<evidence type="ECO:0000259" key="1">
    <source>
        <dbReference type="PROSITE" id="PS50181"/>
    </source>
</evidence>
<dbReference type="PROSITE" id="PS50181">
    <property type="entry name" value="FBOX"/>
    <property type="match status" value="1"/>
</dbReference>
<dbReference type="Proteomes" id="UP000054144">
    <property type="component" value="Unassembled WGS sequence"/>
</dbReference>
<dbReference type="EMBL" id="KN881647">
    <property type="protein sequence ID" value="KIY51878.1"/>
    <property type="molecule type" value="Genomic_DNA"/>
</dbReference>
<evidence type="ECO:0000313" key="3">
    <source>
        <dbReference type="Proteomes" id="UP000054144"/>
    </source>
</evidence>